<dbReference type="PROSITE" id="PS51257">
    <property type="entry name" value="PROKAR_LIPOPROTEIN"/>
    <property type="match status" value="1"/>
</dbReference>
<sequence>MHDFNARTPILLALLTLGGCVQRSDAGSTGEAKSGTAGPTGSAETRLALDVPPGLAVSVDGKPRGKTSQEPLVVAPGKHTLEIDGPCGKASATVEAAAGALTTVSAPQFAGLKVAQLTVIARTPERKPANPAVFLGDWEVPGAAAQPTAIPACKLRLRVVAPEGLGGFVEDIEFEAGKSFVRELSLAPGPDMVRIAGGHFRIGPPGPDHYNPNFQTEVGNLEHIEGWPEIKTYEVDVETFDIDRTEVTAEQYHACYKAGFCGNEPVLSGGTRLPSSANRHLCNVEFSQGLHTPKPGRENYPANCVAGWEAKKYCEWVGKRLPTDVEWEFAARSRKPEFACSWGGGLDRELVCDRSKSFSGKDTKSVCSFPDDNTEQGLCDMMTNVGELAIHADVPGRSDESDCPDNVVIRGSGWDDAWFPPFLPRGCEKRRQREGRGFRCAREVSAAPARG</sequence>
<dbReference type="Gene3D" id="3.90.1580.10">
    <property type="entry name" value="paralog of FGE (formylglycine-generating enzyme)"/>
    <property type="match status" value="1"/>
</dbReference>
<name>A0ABT5E8G2_9BACT</name>
<proteinExistence type="predicted"/>
<evidence type="ECO:0000313" key="3">
    <source>
        <dbReference type="EMBL" id="MDC0721700.1"/>
    </source>
</evidence>
<organism evidence="3 4">
    <name type="scientific">Nannocystis bainbridge</name>
    <dbReference type="NCBI Taxonomy" id="2995303"/>
    <lineage>
        <taxon>Bacteria</taxon>
        <taxon>Pseudomonadati</taxon>
        <taxon>Myxococcota</taxon>
        <taxon>Polyangia</taxon>
        <taxon>Nannocystales</taxon>
        <taxon>Nannocystaceae</taxon>
        <taxon>Nannocystis</taxon>
    </lineage>
</organism>
<dbReference type="PANTHER" id="PTHR23150:SF19">
    <property type="entry name" value="FORMYLGLYCINE-GENERATING ENZYME"/>
    <property type="match status" value="1"/>
</dbReference>
<dbReference type="RefSeq" id="WP_272090205.1">
    <property type="nucleotide sequence ID" value="NZ_JAQNDL010000003.1"/>
</dbReference>
<dbReference type="SUPFAM" id="SSF56436">
    <property type="entry name" value="C-type lectin-like"/>
    <property type="match status" value="1"/>
</dbReference>
<dbReference type="Pfam" id="PF03781">
    <property type="entry name" value="FGE-sulfatase"/>
    <property type="match status" value="1"/>
</dbReference>
<feature type="domain" description="Sulfatase-modifying factor enzyme-like" evidence="2">
    <location>
        <begin position="189"/>
        <end position="442"/>
    </location>
</feature>
<accession>A0ABT5E8G2</accession>
<dbReference type="EMBL" id="JAQNDL010000003">
    <property type="protein sequence ID" value="MDC0721700.1"/>
    <property type="molecule type" value="Genomic_DNA"/>
</dbReference>
<gene>
    <name evidence="3" type="ORF">POL25_32630</name>
</gene>
<dbReference type="InterPro" id="IPR051043">
    <property type="entry name" value="Sulfatase_Mod_Factor_Kinase"/>
</dbReference>
<comment type="caution">
    <text evidence="3">The sequence shown here is derived from an EMBL/GenBank/DDBJ whole genome shotgun (WGS) entry which is preliminary data.</text>
</comment>
<dbReference type="InterPro" id="IPR042095">
    <property type="entry name" value="SUMF_sf"/>
</dbReference>
<dbReference type="PANTHER" id="PTHR23150">
    <property type="entry name" value="SULFATASE MODIFYING FACTOR 1, 2"/>
    <property type="match status" value="1"/>
</dbReference>
<reference evidence="3 4" key="1">
    <citation type="submission" date="2022-11" db="EMBL/GenBank/DDBJ databases">
        <title>Minimal conservation of predation-associated metabolite biosynthetic gene clusters underscores biosynthetic potential of Myxococcota including descriptions for ten novel species: Archangium lansinium sp. nov., Myxococcus landrumus sp. nov., Nannocystis bai.</title>
        <authorList>
            <person name="Ahearne A."/>
            <person name="Stevens C."/>
            <person name="Dowd S."/>
        </authorList>
    </citation>
    <scope>NUCLEOTIDE SEQUENCE [LARGE SCALE GENOMIC DNA]</scope>
    <source>
        <strain evidence="3 4">BB15-2</strain>
    </source>
</reference>
<feature type="region of interest" description="Disordered" evidence="1">
    <location>
        <begin position="25"/>
        <end position="45"/>
    </location>
</feature>
<evidence type="ECO:0000313" key="4">
    <source>
        <dbReference type="Proteomes" id="UP001221686"/>
    </source>
</evidence>
<dbReference type="InterPro" id="IPR016187">
    <property type="entry name" value="CTDL_fold"/>
</dbReference>
<dbReference type="Proteomes" id="UP001221686">
    <property type="component" value="Unassembled WGS sequence"/>
</dbReference>
<evidence type="ECO:0000256" key="1">
    <source>
        <dbReference type="SAM" id="MobiDB-lite"/>
    </source>
</evidence>
<keyword evidence="4" id="KW-1185">Reference proteome</keyword>
<evidence type="ECO:0000259" key="2">
    <source>
        <dbReference type="Pfam" id="PF03781"/>
    </source>
</evidence>
<dbReference type="InterPro" id="IPR005532">
    <property type="entry name" value="SUMF_dom"/>
</dbReference>
<protein>
    <submittedName>
        <fullName evidence="3">Formylglycine-generating enzyme family protein</fullName>
    </submittedName>
</protein>